<sequence>MWSSVDSDLQWRPSPPPSVNTLKVCAVELSCSMILRGPTSHLASCTVSGWEGSEEGRPTNGSRCSHCAAGKKVDGGKRAAMQPRGLKTAAASLATVIVTVG</sequence>
<proteinExistence type="predicted"/>
<name>A0AAD7S331_9TELE</name>
<evidence type="ECO:0000313" key="1">
    <source>
        <dbReference type="EMBL" id="KAJ8394852.1"/>
    </source>
</evidence>
<protein>
    <submittedName>
        <fullName evidence="1">Uncharacterized protein</fullName>
    </submittedName>
</protein>
<gene>
    <name evidence="1" type="ORF">AAFF_G00042070</name>
</gene>
<dbReference type="Proteomes" id="UP001221898">
    <property type="component" value="Unassembled WGS sequence"/>
</dbReference>
<comment type="caution">
    <text evidence="1">The sequence shown here is derived from an EMBL/GenBank/DDBJ whole genome shotgun (WGS) entry which is preliminary data.</text>
</comment>
<keyword evidence="2" id="KW-1185">Reference proteome</keyword>
<organism evidence="1 2">
    <name type="scientific">Aldrovandia affinis</name>
    <dbReference type="NCBI Taxonomy" id="143900"/>
    <lineage>
        <taxon>Eukaryota</taxon>
        <taxon>Metazoa</taxon>
        <taxon>Chordata</taxon>
        <taxon>Craniata</taxon>
        <taxon>Vertebrata</taxon>
        <taxon>Euteleostomi</taxon>
        <taxon>Actinopterygii</taxon>
        <taxon>Neopterygii</taxon>
        <taxon>Teleostei</taxon>
        <taxon>Notacanthiformes</taxon>
        <taxon>Halosauridae</taxon>
        <taxon>Aldrovandia</taxon>
    </lineage>
</organism>
<reference evidence="1" key="1">
    <citation type="journal article" date="2023" name="Science">
        <title>Genome structures resolve the early diversification of teleost fishes.</title>
        <authorList>
            <person name="Parey E."/>
            <person name="Louis A."/>
            <person name="Montfort J."/>
            <person name="Bouchez O."/>
            <person name="Roques C."/>
            <person name="Iampietro C."/>
            <person name="Lluch J."/>
            <person name="Castinel A."/>
            <person name="Donnadieu C."/>
            <person name="Desvignes T."/>
            <person name="Floi Bucao C."/>
            <person name="Jouanno E."/>
            <person name="Wen M."/>
            <person name="Mejri S."/>
            <person name="Dirks R."/>
            <person name="Jansen H."/>
            <person name="Henkel C."/>
            <person name="Chen W.J."/>
            <person name="Zahm M."/>
            <person name="Cabau C."/>
            <person name="Klopp C."/>
            <person name="Thompson A.W."/>
            <person name="Robinson-Rechavi M."/>
            <person name="Braasch I."/>
            <person name="Lecointre G."/>
            <person name="Bobe J."/>
            <person name="Postlethwait J.H."/>
            <person name="Berthelot C."/>
            <person name="Roest Crollius H."/>
            <person name="Guiguen Y."/>
        </authorList>
    </citation>
    <scope>NUCLEOTIDE SEQUENCE</scope>
    <source>
        <strain evidence="1">NC1722</strain>
    </source>
</reference>
<dbReference type="EMBL" id="JAINUG010000122">
    <property type="protein sequence ID" value="KAJ8394852.1"/>
    <property type="molecule type" value="Genomic_DNA"/>
</dbReference>
<dbReference type="AlphaFoldDB" id="A0AAD7S331"/>
<accession>A0AAD7S331</accession>
<evidence type="ECO:0000313" key="2">
    <source>
        <dbReference type="Proteomes" id="UP001221898"/>
    </source>
</evidence>